<dbReference type="SUPFAM" id="SSF52777">
    <property type="entry name" value="CoA-dependent acyltransferases"/>
    <property type="match status" value="1"/>
</dbReference>
<dbReference type="InterPro" id="IPR001242">
    <property type="entry name" value="Condensation_dom"/>
</dbReference>
<gene>
    <name evidence="6" type="ORF">SAMN04488528_10961</name>
</gene>
<dbReference type="Pfam" id="PF00668">
    <property type="entry name" value="Condensation"/>
    <property type="match status" value="1"/>
</dbReference>
<protein>
    <submittedName>
        <fullName evidence="6">Amino acid adenylation domain-containing protein</fullName>
    </submittedName>
</protein>
<evidence type="ECO:0000313" key="7">
    <source>
        <dbReference type="Proteomes" id="UP000198619"/>
    </source>
</evidence>
<dbReference type="Pfam" id="PF00501">
    <property type="entry name" value="AMP-binding"/>
    <property type="match status" value="1"/>
</dbReference>
<dbReference type="PROSITE" id="PS00455">
    <property type="entry name" value="AMP_BINDING"/>
    <property type="match status" value="1"/>
</dbReference>
<dbReference type="FunFam" id="3.40.50.980:FF:000001">
    <property type="entry name" value="Non-ribosomal peptide synthetase"/>
    <property type="match status" value="1"/>
</dbReference>
<dbReference type="GO" id="GO:0044550">
    <property type="term" value="P:secondary metabolite biosynthetic process"/>
    <property type="evidence" value="ECO:0007669"/>
    <property type="project" value="UniProtKB-ARBA"/>
</dbReference>
<dbReference type="InterPro" id="IPR045851">
    <property type="entry name" value="AMP-bd_C_sf"/>
</dbReference>
<dbReference type="PROSITE" id="PS50075">
    <property type="entry name" value="CARRIER"/>
    <property type="match status" value="1"/>
</dbReference>
<dbReference type="InterPro" id="IPR020845">
    <property type="entry name" value="AMP-binding_CS"/>
</dbReference>
<dbReference type="InterPro" id="IPR010071">
    <property type="entry name" value="AA_adenyl_dom"/>
</dbReference>
<dbReference type="GO" id="GO:0043041">
    <property type="term" value="P:amino acid activation for nonribosomal peptide biosynthetic process"/>
    <property type="evidence" value="ECO:0007669"/>
    <property type="project" value="TreeGrafter"/>
</dbReference>
<accession>A0A1I1BCH5</accession>
<evidence type="ECO:0000256" key="3">
    <source>
        <dbReference type="ARBA" id="ARBA00022450"/>
    </source>
</evidence>
<dbReference type="FunFam" id="3.40.50.980:FF:000002">
    <property type="entry name" value="Enterobactin synthetase component F"/>
    <property type="match status" value="1"/>
</dbReference>
<name>A0A1I1BCH5_9CLOT</name>
<dbReference type="FunFam" id="3.40.50.12780:FF:000012">
    <property type="entry name" value="Non-ribosomal peptide synthetase"/>
    <property type="match status" value="1"/>
</dbReference>
<dbReference type="SUPFAM" id="SSF56801">
    <property type="entry name" value="Acetyl-CoA synthetase-like"/>
    <property type="match status" value="1"/>
</dbReference>
<dbReference type="GO" id="GO:0003824">
    <property type="term" value="F:catalytic activity"/>
    <property type="evidence" value="ECO:0007669"/>
    <property type="project" value="InterPro"/>
</dbReference>
<dbReference type="PANTHER" id="PTHR45527">
    <property type="entry name" value="NONRIBOSOMAL PEPTIDE SYNTHETASE"/>
    <property type="match status" value="1"/>
</dbReference>
<dbReference type="Gene3D" id="3.30.300.30">
    <property type="match status" value="1"/>
</dbReference>
<comment type="cofactor">
    <cofactor evidence="1">
        <name>pantetheine 4'-phosphate</name>
        <dbReference type="ChEBI" id="CHEBI:47942"/>
    </cofactor>
</comment>
<dbReference type="STRING" id="84698.SAMN04488528_10961"/>
<dbReference type="Gene3D" id="2.30.38.10">
    <property type="entry name" value="Luciferase, Domain 3"/>
    <property type="match status" value="1"/>
</dbReference>
<evidence type="ECO:0000256" key="1">
    <source>
        <dbReference type="ARBA" id="ARBA00001957"/>
    </source>
</evidence>
<dbReference type="AlphaFoldDB" id="A0A1I1BCH5"/>
<dbReference type="GO" id="GO:0005829">
    <property type="term" value="C:cytosol"/>
    <property type="evidence" value="ECO:0007669"/>
    <property type="project" value="TreeGrafter"/>
</dbReference>
<dbReference type="GO" id="GO:0031177">
    <property type="term" value="F:phosphopantetheine binding"/>
    <property type="evidence" value="ECO:0007669"/>
    <property type="project" value="TreeGrafter"/>
</dbReference>
<dbReference type="Gene3D" id="3.40.50.980">
    <property type="match status" value="2"/>
</dbReference>
<reference evidence="6 7" key="1">
    <citation type="submission" date="2016-10" db="EMBL/GenBank/DDBJ databases">
        <authorList>
            <person name="de Groot N.N."/>
        </authorList>
    </citation>
    <scope>NUCLEOTIDE SEQUENCE [LARGE SCALE GENOMIC DNA]</scope>
    <source>
        <strain evidence="6 7">DSM 12271</strain>
    </source>
</reference>
<dbReference type="PANTHER" id="PTHR45527:SF1">
    <property type="entry name" value="FATTY ACID SYNTHASE"/>
    <property type="match status" value="1"/>
</dbReference>
<feature type="domain" description="Carrier" evidence="5">
    <location>
        <begin position="602"/>
        <end position="631"/>
    </location>
</feature>
<evidence type="ECO:0000256" key="2">
    <source>
        <dbReference type="ARBA" id="ARBA00006432"/>
    </source>
</evidence>
<dbReference type="InterPro" id="IPR036736">
    <property type="entry name" value="ACP-like_sf"/>
</dbReference>
<dbReference type="FunFam" id="2.30.38.10:FF:000001">
    <property type="entry name" value="Non-ribosomal peptide synthetase PvdI"/>
    <property type="match status" value="1"/>
</dbReference>
<keyword evidence="3" id="KW-0596">Phosphopantetheine</keyword>
<dbReference type="Gene3D" id="1.10.1200.10">
    <property type="entry name" value="ACP-like"/>
    <property type="match status" value="1"/>
</dbReference>
<sequence length="631" mass="72313">MLLIPYSGKNNVAKFDLTLNAMEQNDEIAINIEYCSKLFNKSSIERLGKHYLIILESITTNNEIKLGEIELLSDEEKNQLLNEFNDTKIEYENDKTIQELFESQVEKTPDNIAVIFEDKKLTYRELNEKSNSLARVLRTKGIKADSIVAVMVDRSLEMIVGIMGILKAGGAYLPIDPKYPKDRIEYILKDSETKILLSKSESVETLEFDGTVIDLFKDNLFNRDFNNLEKINSSKNLAYVIYTSGTTGNPKGAMIEHRALVNRLLWMQNKYPLNEEDTVLQKTTYTFDVSVWEFLWWSLVGAKVCILSPNDEKDSVKIIEVINKYKITTMHFVPSMLDVFLYCLEESKKALTLNSLRQVFCSGEALKFKQVSRFYKEFGNSKKLINLYGPTEATIDVSYFETTSNFDVNVIPIGKPISNINLYILDKNRRLQPIGVAGELCISGDGLARGYLNKSELTTEKFVDNPFEPGTKMYTTGDLAKWLPDGNIEFLGRIDNQVKIRGFRIELGEIENKLLQHEDVKEATVIVIEDKDEDKYICAYIVSEKEVNELNLKDYLKESLPEYMVPSYFVKLDKMPITFNGKLDRRALPKPNLEDRLTSYEAPRNAIEETLVRIWSEVLGVDKIGINDSFF</sequence>
<dbReference type="InterPro" id="IPR009081">
    <property type="entry name" value="PP-bd_ACP"/>
</dbReference>
<comment type="similarity">
    <text evidence="2">Belongs to the ATP-dependent AMP-binding enzyme family.</text>
</comment>
<dbReference type="OrthoDB" id="9778383at2"/>
<dbReference type="Gene3D" id="3.30.559.30">
    <property type="entry name" value="Nonribosomal peptide synthetase, condensation domain"/>
    <property type="match status" value="1"/>
</dbReference>
<evidence type="ECO:0000313" key="6">
    <source>
        <dbReference type="EMBL" id="SFB47807.1"/>
    </source>
</evidence>
<feature type="non-terminal residue" evidence="6">
    <location>
        <position position="631"/>
    </location>
</feature>
<dbReference type="Pfam" id="PF13193">
    <property type="entry name" value="AMP-binding_C"/>
    <property type="match status" value="1"/>
</dbReference>
<evidence type="ECO:0000259" key="5">
    <source>
        <dbReference type="PROSITE" id="PS50075"/>
    </source>
</evidence>
<dbReference type="RefSeq" id="WP_143087367.1">
    <property type="nucleotide sequence ID" value="NZ_FOKI01000096.1"/>
</dbReference>
<dbReference type="Proteomes" id="UP000198619">
    <property type="component" value="Unassembled WGS sequence"/>
</dbReference>
<proteinExistence type="inferred from homology"/>
<keyword evidence="4" id="KW-0597">Phosphoprotein</keyword>
<dbReference type="EMBL" id="FOKI01000096">
    <property type="protein sequence ID" value="SFB47807.1"/>
    <property type="molecule type" value="Genomic_DNA"/>
</dbReference>
<dbReference type="FunFam" id="3.30.300.30:FF:000010">
    <property type="entry name" value="Enterobactin synthetase component F"/>
    <property type="match status" value="1"/>
</dbReference>
<evidence type="ECO:0000256" key="4">
    <source>
        <dbReference type="ARBA" id="ARBA00022553"/>
    </source>
</evidence>
<dbReference type="InterPro" id="IPR000873">
    <property type="entry name" value="AMP-dep_synth/lig_dom"/>
</dbReference>
<dbReference type="InterPro" id="IPR025110">
    <property type="entry name" value="AMP-bd_C"/>
</dbReference>
<keyword evidence="7" id="KW-1185">Reference proteome</keyword>
<dbReference type="NCBIfam" id="TIGR01733">
    <property type="entry name" value="AA-adenyl-dom"/>
    <property type="match status" value="1"/>
</dbReference>
<organism evidence="6 7">
    <name type="scientific">Clostridium frigidicarnis</name>
    <dbReference type="NCBI Taxonomy" id="84698"/>
    <lineage>
        <taxon>Bacteria</taxon>
        <taxon>Bacillati</taxon>
        <taxon>Bacillota</taxon>
        <taxon>Clostridia</taxon>
        <taxon>Eubacteriales</taxon>
        <taxon>Clostridiaceae</taxon>
        <taxon>Clostridium</taxon>
    </lineage>
</organism>